<name>X1KJV4_9ZZZZ</name>
<dbReference type="Pfam" id="PF13145">
    <property type="entry name" value="Rotamase_2"/>
    <property type="match status" value="1"/>
</dbReference>
<dbReference type="AlphaFoldDB" id="X1KJV4"/>
<protein>
    <recommendedName>
        <fullName evidence="1">PpiC domain-containing protein</fullName>
    </recommendedName>
</protein>
<dbReference type="InterPro" id="IPR050245">
    <property type="entry name" value="PrsA_foldase"/>
</dbReference>
<proteinExistence type="predicted"/>
<sequence length="99" mass="11780">FLEITDLDWVTREQLRKEIADIVFDLEVGRVLAFLDSNENFYIFEVKATKPPMEKPLFDAQEEINHLLFRRKMQQALLEWLIKLKSEGYIEIKDNYAAS</sequence>
<reference evidence="2" key="1">
    <citation type="journal article" date="2014" name="Front. Microbiol.">
        <title>High frequency of phylogenetically diverse reductive dehalogenase-homologous genes in deep subseafloor sedimentary metagenomes.</title>
        <authorList>
            <person name="Kawai M."/>
            <person name="Futagami T."/>
            <person name="Toyoda A."/>
            <person name="Takaki Y."/>
            <person name="Nishi S."/>
            <person name="Hori S."/>
            <person name="Arai W."/>
            <person name="Tsubouchi T."/>
            <person name="Morono Y."/>
            <person name="Uchiyama I."/>
            <person name="Ito T."/>
            <person name="Fujiyama A."/>
            <person name="Inagaki F."/>
            <person name="Takami H."/>
        </authorList>
    </citation>
    <scope>NUCLEOTIDE SEQUENCE</scope>
    <source>
        <strain evidence="2">Expedition CK06-06</strain>
    </source>
</reference>
<comment type="caution">
    <text evidence="2">The sequence shown here is derived from an EMBL/GenBank/DDBJ whole genome shotgun (WGS) entry which is preliminary data.</text>
</comment>
<evidence type="ECO:0000313" key="2">
    <source>
        <dbReference type="EMBL" id="GAI07342.1"/>
    </source>
</evidence>
<dbReference type="InterPro" id="IPR000297">
    <property type="entry name" value="PPIase_PpiC"/>
</dbReference>
<dbReference type="SUPFAM" id="SSF54534">
    <property type="entry name" value="FKBP-like"/>
    <property type="match status" value="1"/>
</dbReference>
<dbReference type="PANTHER" id="PTHR47245">
    <property type="entry name" value="PEPTIDYLPROLYL ISOMERASE"/>
    <property type="match status" value="1"/>
</dbReference>
<dbReference type="Gene3D" id="1.10.4030.10">
    <property type="entry name" value="Porin chaperone SurA, peptide-binding domain"/>
    <property type="match status" value="1"/>
</dbReference>
<organism evidence="2">
    <name type="scientific">marine sediment metagenome</name>
    <dbReference type="NCBI Taxonomy" id="412755"/>
    <lineage>
        <taxon>unclassified sequences</taxon>
        <taxon>metagenomes</taxon>
        <taxon>ecological metagenomes</taxon>
    </lineage>
</organism>
<dbReference type="GO" id="GO:0003755">
    <property type="term" value="F:peptidyl-prolyl cis-trans isomerase activity"/>
    <property type="evidence" value="ECO:0007669"/>
    <property type="project" value="InterPro"/>
</dbReference>
<feature type="domain" description="PpiC" evidence="1">
    <location>
        <begin position="4"/>
        <end position="60"/>
    </location>
</feature>
<dbReference type="PANTHER" id="PTHR47245:SF2">
    <property type="entry name" value="PEPTIDYL-PROLYL CIS-TRANS ISOMERASE HP_0175-RELATED"/>
    <property type="match status" value="1"/>
</dbReference>
<accession>X1KJV4</accession>
<evidence type="ECO:0000259" key="1">
    <source>
        <dbReference type="Pfam" id="PF13145"/>
    </source>
</evidence>
<dbReference type="InterPro" id="IPR046357">
    <property type="entry name" value="PPIase_dom_sf"/>
</dbReference>
<gene>
    <name evidence="2" type="ORF">S06H3_10375</name>
</gene>
<dbReference type="EMBL" id="BARV01004794">
    <property type="protein sequence ID" value="GAI07342.1"/>
    <property type="molecule type" value="Genomic_DNA"/>
</dbReference>
<dbReference type="Gene3D" id="3.10.50.40">
    <property type="match status" value="1"/>
</dbReference>
<feature type="non-terminal residue" evidence="2">
    <location>
        <position position="1"/>
    </location>
</feature>